<protein>
    <submittedName>
        <fullName evidence="2">Metallo-mystery pair system four-Cys motif protein</fullName>
    </submittedName>
</protein>
<dbReference type="Pfam" id="PF20243">
    <property type="entry name" value="MbnP"/>
    <property type="match status" value="1"/>
</dbReference>
<gene>
    <name evidence="2" type="ORF">POL25_28700</name>
</gene>
<accession>A0ABT5E4Y9</accession>
<dbReference type="Proteomes" id="UP001221686">
    <property type="component" value="Unassembled WGS sequence"/>
</dbReference>
<evidence type="ECO:0000259" key="1">
    <source>
        <dbReference type="Pfam" id="PF20243"/>
    </source>
</evidence>
<dbReference type="InterPro" id="IPR046863">
    <property type="entry name" value="MbnP-like_dom"/>
</dbReference>
<proteinExistence type="predicted"/>
<feature type="domain" description="Copper-binding protein MbnP-like" evidence="1">
    <location>
        <begin position="27"/>
        <end position="254"/>
    </location>
</feature>
<sequence length="300" mass="31372">MKLPRLVVLLPLLVPACDSHEPGLTDEPVEIVFEGRVGGAPFACGETYDGLGKDGASATPQDFRFYVHDVRLVTADGDEHPVTIEDDGVHQGGGVALIDFEDGSGACANGTPELHTTLKGVVAAQPRHGGAHGGGHEFVGLRFKIGVPQEQNHTDLTQAPAPLNDTTMSWSWNYGHIFFTAWGVVEADAPSTVGLHVGSIGCEGDAMAGEIVACANSNRPEIVLDGFDAATGKVAVDWGAVFSGLTLATPAAECEDKDGKTTCACHSFGPEALCSSMFRPLGLDWTSGDSTADQAIFRVQ</sequence>
<comment type="caution">
    <text evidence="2">The sequence shown here is derived from an EMBL/GenBank/DDBJ whole genome shotgun (WGS) entry which is preliminary data.</text>
</comment>
<organism evidence="2 3">
    <name type="scientific">Nannocystis bainbridge</name>
    <dbReference type="NCBI Taxonomy" id="2995303"/>
    <lineage>
        <taxon>Bacteria</taxon>
        <taxon>Pseudomonadati</taxon>
        <taxon>Myxococcota</taxon>
        <taxon>Polyangia</taxon>
        <taxon>Nannocystales</taxon>
        <taxon>Nannocystaceae</taxon>
        <taxon>Nannocystis</taxon>
    </lineage>
</organism>
<dbReference type="EMBL" id="JAQNDL010000003">
    <property type="protein sequence ID" value="MDC0720919.1"/>
    <property type="molecule type" value="Genomic_DNA"/>
</dbReference>
<dbReference type="RefSeq" id="WP_272089428.1">
    <property type="nucleotide sequence ID" value="NZ_JAQNDL010000003.1"/>
</dbReference>
<dbReference type="NCBIfam" id="TIGR04052">
    <property type="entry name" value="MbnP_like_WxW"/>
    <property type="match status" value="1"/>
</dbReference>
<dbReference type="InterPro" id="IPR023977">
    <property type="entry name" value="MbnP-like"/>
</dbReference>
<keyword evidence="3" id="KW-1185">Reference proteome</keyword>
<name>A0ABT5E4Y9_9BACT</name>
<reference evidence="2 3" key="1">
    <citation type="submission" date="2022-11" db="EMBL/GenBank/DDBJ databases">
        <title>Minimal conservation of predation-associated metabolite biosynthetic gene clusters underscores biosynthetic potential of Myxococcota including descriptions for ten novel species: Archangium lansinium sp. nov., Myxococcus landrumus sp. nov., Nannocystis bai.</title>
        <authorList>
            <person name="Ahearne A."/>
            <person name="Stevens C."/>
            <person name="Dowd S."/>
        </authorList>
    </citation>
    <scope>NUCLEOTIDE SEQUENCE [LARGE SCALE GENOMIC DNA]</scope>
    <source>
        <strain evidence="2 3">BB15-2</strain>
    </source>
</reference>
<evidence type="ECO:0000313" key="3">
    <source>
        <dbReference type="Proteomes" id="UP001221686"/>
    </source>
</evidence>
<evidence type="ECO:0000313" key="2">
    <source>
        <dbReference type="EMBL" id="MDC0720919.1"/>
    </source>
</evidence>